<name>A0A0G4H4K4_9ALVE</name>
<dbReference type="InterPro" id="IPR013761">
    <property type="entry name" value="SAM/pointed_sf"/>
</dbReference>
<proteinExistence type="predicted"/>
<accession>A0A0G4H4K4</accession>
<dbReference type="EMBL" id="CDMZ01001876">
    <property type="protein sequence ID" value="CEM38707.1"/>
    <property type="molecule type" value="Genomic_DNA"/>
</dbReference>
<evidence type="ECO:0000313" key="3">
    <source>
        <dbReference type="EMBL" id="CEM38707.1"/>
    </source>
</evidence>
<reference evidence="3" key="1">
    <citation type="submission" date="2014-11" db="EMBL/GenBank/DDBJ databases">
        <authorList>
            <person name="Otto D Thomas"/>
            <person name="Naeem Raeece"/>
        </authorList>
    </citation>
    <scope>NUCLEOTIDE SEQUENCE</scope>
</reference>
<dbReference type="AlphaFoldDB" id="A0A0G4H4K4"/>
<dbReference type="InterPro" id="IPR001660">
    <property type="entry name" value="SAM"/>
</dbReference>
<protein>
    <recommendedName>
        <fullName evidence="2">SAM domain-containing protein</fullName>
    </recommendedName>
</protein>
<dbReference type="CDD" id="cd09487">
    <property type="entry name" value="SAM_superfamily"/>
    <property type="match status" value="1"/>
</dbReference>
<dbReference type="PROSITE" id="PS50105">
    <property type="entry name" value="SAM_DOMAIN"/>
    <property type="match status" value="1"/>
</dbReference>
<dbReference type="VEuPathDB" id="CryptoDB:Cvel_837"/>
<feature type="region of interest" description="Disordered" evidence="1">
    <location>
        <begin position="266"/>
        <end position="299"/>
    </location>
</feature>
<feature type="compositionally biased region" description="Polar residues" evidence="1">
    <location>
        <begin position="266"/>
        <end position="283"/>
    </location>
</feature>
<feature type="domain" description="SAM" evidence="2">
    <location>
        <begin position="1"/>
        <end position="64"/>
    </location>
</feature>
<evidence type="ECO:0000259" key="2">
    <source>
        <dbReference type="PROSITE" id="PS50105"/>
    </source>
</evidence>
<sequence>MSVDEVCDWLSDLSLPHLAGAFRENRIDGTVLPTLTDADLKEIGVSALGDRRKVLMSAQEFSSGANAPSAASPATPQQPAVLSTCAVCEETFSSANNPSGACRRHVGEVFLRSKHHQSVHGSRSGRWVHLMCWSCCLTPESSKGCTPTGLPHVSSSEMNSETKEALKLSPCGGCGVMFGDLYNPSTSCKFHPGQLAEKTKHHQVTGQRHRTVERYTAWSCCGERAPAVGCKERGTAHVRGAARPVELQRGGASDPTMMTQSFQFSGHTQTDKQTTVAGRQIQTPREVVREPEYEPDLTS</sequence>
<dbReference type="Gene3D" id="1.10.150.50">
    <property type="entry name" value="Transcription Factor, Ets-1"/>
    <property type="match status" value="1"/>
</dbReference>
<dbReference type="SMART" id="SM00454">
    <property type="entry name" value="SAM"/>
    <property type="match status" value="1"/>
</dbReference>
<dbReference type="Pfam" id="PF07647">
    <property type="entry name" value="SAM_2"/>
    <property type="match status" value="1"/>
</dbReference>
<evidence type="ECO:0000256" key="1">
    <source>
        <dbReference type="SAM" id="MobiDB-lite"/>
    </source>
</evidence>
<organism evidence="3">
    <name type="scientific">Chromera velia CCMP2878</name>
    <dbReference type="NCBI Taxonomy" id="1169474"/>
    <lineage>
        <taxon>Eukaryota</taxon>
        <taxon>Sar</taxon>
        <taxon>Alveolata</taxon>
        <taxon>Colpodellida</taxon>
        <taxon>Chromeraceae</taxon>
        <taxon>Chromera</taxon>
    </lineage>
</organism>
<dbReference type="SUPFAM" id="SSF47769">
    <property type="entry name" value="SAM/Pointed domain"/>
    <property type="match status" value="1"/>
</dbReference>
<gene>
    <name evidence="3" type="ORF">Cvel_837</name>
</gene>